<feature type="domain" description="LOB" evidence="3">
    <location>
        <begin position="34"/>
        <end position="135"/>
    </location>
</feature>
<organism evidence="4 5">
    <name type="scientific">Elaeis guineensis var. tenera</name>
    <name type="common">Oil palm</name>
    <dbReference type="NCBI Taxonomy" id="51953"/>
    <lineage>
        <taxon>Eukaryota</taxon>
        <taxon>Viridiplantae</taxon>
        <taxon>Streptophyta</taxon>
        <taxon>Embryophyta</taxon>
        <taxon>Tracheophyta</taxon>
        <taxon>Spermatophyta</taxon>
        <taxon>Magnoliopsida</taxon>
        <taxon>Liliopsida</taxon>
        <taxon>Arecaceae</taxon>
        <taxon>Arecoideae</taxon>
        <taxon>Cocoseae</taxon>
        <taxon>Elaeidinae</taxon>
        <taxon>Elaeis</taxon>
    </lineage>
</organism>
<feature type="compositionally biased region" description="Low complexity" evidence="2">
    <location>
        <begin position="1"/>
        <end position="17"/>
    </location>
</feature>
<dbReference type="InterPro" id="IPR004883">
    <property type="entry name" value="LOB"/>
</dbReference>
<evidence type="ECO:0000259" key="3">
    <source>
        <dbReference type="PROSITE" id="PS50891"/>
    </source>
</evidence>
<dbReference type="RefSeq" id="XP_010924994.1">
    <property type="nucleotide sequence ID" value="XM_010926692.2"/>
</dbReference>
<protein>
    <submittedName>
        <fullName evidence="5">LOB domain-containing protein 6 isoform X1</fullName>
    </submittedName>
</protein>
<dbReference type="InParanoid" id="A0A6I9RDW8"/>
<dbReference type="PROSITE" id="PS50891">
    <property type="entry name" value="LOB"/>
    <property type="match status" value="1"/>
</dbReference>
<dbReference type="OrthoDB" id="1893065at2759"/>
<feature type="region of interest" description="Disordered" evidence="2">
    <location>
        <begin position="1"/>
        <end position="29"/>
    </location>
</feature>
<proteinExistence type="inferred from homology"/>
<accession>A0A6I9RDW8</accession>
<comment type="similarity">
    <text evidence="1">Belongs to the LOB domain-containing protein family.</text>
</comment>
<feature type="region of interest" description="Disordered" evidence="2">
    <location>
        <begin position="207"/>
        <end position="235"/>
    </location>
</feature>
<gene>
    <name evidence="5" type="primary">LOC105047660</name>
</gene>
<evidence type="ECO:0000256" key="2">
    <source>
        <dbReference type="SAM" id="MobiDB-lite"/>
    </source>
</evidence>
<sequence length="347" mass="38243">MTTATSSNTSTTTTTTSHPHRHRPSSATSQPATQACAACKYQRRRCNPDCTLAPYFPADQQRQFLNAHRLFGVSNILKIIRDLDPVQRAEAMRSIIFQSNARAHDPVGGCYRIILELERQLEHDSAELALVLRQLAFCRSQAQAALSPTMTAVTSDLGSVHPNLILNADDTGGDAIYGGHQNNLVALPMHQQQQQCNDYFYYDGGGGGDHHSDHHNNNNNGTSNSNSVDDKHHHNYDNRGVEVEVPTMSMLSLHPQQCGVDEEDVKPLVDMFEIRQAFTIGDDEEEPAKNCAAAVAEPFQCSGKIEFKEELNPIEDVPEHDLKGAASLFTLTNCTNSSIGFELRDAN</sequence>
<evidence type="ECO:0000313" key="5">
    <source>
        <dbReference type="RefSeq" id="XP_010924994.1"/>
    </source>
</evidence>
<reference evidence="5" key="1">
    <citation type="submission" date="2025-08" db="UniProtKB">
        <authorList>
            <consortium name="RefSeq"/>
        </authorList>
    </citation>
    <scope>IDENTIFICATION</scope>
</reference>
<evidence type="ECO:0000256" key="1">
    <source>
        <dbReference type="ARBA" id="ARBA00005474"/>
    </source>
</evidence>
<feature type="compositionally biased region" description="Low complexity" evidence="2">
    <location>
        <begin position="217"/>
        <end position="227"/>
    </location>
</feature>
<evidence type="ECO:0000313" key="4">
    <source>
        <dbReference type="Proteomes" id="UP000504607"/>
    </source>
</evidence>
<dbReference type="PANTHER" id="PTHR31301:SF186">
    <property type="entry name" value="OS09G0364100 PROTEIN"/>
    <property type="match status" value="1"/>
</dbReference>
<name>A0A6I9RDW8_ELAGV</name>
<dbReference type="AlphaFoldDB" id="A0A6I9RDW8"/>
<dbReference type="Pfam" id="PF03195">
    <property type="entry name" value="LOB"/>
    <property type="match status" value="1"/>
</dbReference>
<dbReference type="Proteomes" id="UP000504607">
    <property type="component" value="Chromosome 6"/>
</dbReference>
<keyword evidence="4" id="KW-1185">Reference proteome</keyword>
<dbReference type="PANTHER" id="PTHR31301">
    <property type="entry name" value="LOB DOMAIN-CONTAINING PROTEIN 4-RELATED"/>
    <property type="match status" value="1"/>
</dbReference>